<dbReference type="EMBL" id="ACEB01000046">
    <property type="protein sequence ID" value="EEG25723.1"/>
    <property type="molecule type" value="Genomic_DNA"/>
</dbReference>
<dbReference type="AlphaFoldDB" id="C0E6L4"/>
<proteinExistence type="predicted"/>
<reference evidence="1 2" key="1">
    <citation type="submission" date="2009-01" db="EMBL/GenBank/DDBJ databases">
        <authorList>
            <person name="Fulton L."/>
            <person name="Clifton S."/>
            <person name="Chinwalla A.T."/>
            <person name="Mitreva M."/>
            <person name="Sodergren E."/>
            <person name="Weinstock G."/>
            <person name="Clifton S."/>
            <person name="Dooling D.J."/>
            <person name="Fulton B."/>
            <person name="Minx P."/>
            <person name="Pepin K.H."/>
            <person name="Johnson M."/>
            <person name="Bhonagiri V."/>
            <person name="Nash W.E."/>
            <person name="Mardis E.R."/>
            <person name="Wilson R.K."/>
        </authorList>
    </citation>
    <scope>NUCLEOTIDE SEQUENCE [LARGE SCALE GENOMIC DNA]</scope>
    <source>
        <strain evidence="1 2">ATCC 33806</strain>
    </source>
</reference>
<protein>
    <submittedName>
        <fullName evidence="1">Uncharacterized protein</fullName>
    </submittedName>
</protein>
<evidence type="ECO:0000313" key="1">
    <source>
        <dbReference type="EMBL" id="EEG25723.1"/>
    </source>
</evidence>
<gene>
    <name evidence="1" type="ORF">CORMATOL_02648</name>
</gene>
<comment type="caution">
    <text evidence="1">The sequence shown here is derived from an EMBL/GenBank/DDBJ whole genome shotgun (WGS) entry which is preliminary data.</text>
</comment>
<accession>C0E6L4</accession>
<name>C0E6L4_9CORY</name>
<dbReference type="Proteomes" id="UP000006247">
    <property type="component" value="Unassembled WGS sequence"/>
</dbReference>
<organism evidence="1 2">
    <name type="scientific">Corynebacterium matruchotii ATCC 33806</name>
    <dbReference type="NCBI Taxonomy" id="566549"/>
    <lineage>
        <taxon>Bacteria</taxon>
        <taxon>Bacillati</taxon>
        <taxon>Actinomycetota</taxon>
        <taxon>Actinomycetes</taxon>
        <taxon>Mycobacteriales</taxon>
        <taxon>Corynebacteriaceae</taxon>
        <taxon>Corynebacterium</taxon>
    </lineage>
</organism>
<sequence length="66" mass="7425">MHDANLLPIRSNKSNLGYSDSLINASFSADGNSSSSKVDYVIYRYSLAIPVTYEKPVCFFRSKRET</sequence>
<dbReference type="HOGENOM" id="CLU_2823823_0_0_11"/>
<evidence type="ECO:0000313" key="2">
    <source>
        <dbReference type="Proteomes" id="UP000006247"/>
    </source>
</evidence>